<comment type="subcellular location">
    <subcellularLocation>
        <location evidence="1">Secreted</location>
    </subcellularLocation>
</comment>
<keyword evidence="6" id="KW-0732">Signal</keyword>
<comment type="caution">
    <text evidence="8">The sequence shown here is derived from an EMBL/GenBank/DDBJ whole genome shotgun (WGS) entry which is preliminary data.</text>
</comment>
<dbReference type="CDD" id="cd00109">
    <property type="entry name" value="Kunitz-type"/>
    <property type="match status" value="1"/>
</dbReference>
<feature type="domain" description="BPTI/Kunitz inhibitor" evidence="7">
    <location>
        <begin position="35"/>
        <end position="85"/>
    </location>
</feature>
<dbReference type="PRINTS" id="PR00759">
    <property type="entry name" value="BASICPTASE"/>
</dbReference>
<evidence type="ECO:0000256" key="3">
    <source>
        <dbReference type="ARBA" id="ARBA00022690"/>
    </source>
</evidence>
<dbReference type="GO" id="GO:0005615">
    <property type="term" value="C:extracellular space"/>
    <property type="evidence" value="ECO:0007669"/>
    <property type="project" value="TreeGrafter"/>
</dbReference>
<sequence>MKLIVVVLVCIVAASAQFVEDPDGLMRAPEVENSCLLPIDKGTCRGSIRKFAYDSTMNQCVPFTWSGCGGNRNRFRTKKMCERACRTDFN</sequence>
<dbReference type="PROSITE" id="PS00280">
    <property type="entry name" value="BPTI_KUNITZ_1"/>
    <property type="match status" value="1"/>
</dbReference>
<evidence type="ECO:0000256" key="2">
    <source>
        <dbReference type="ARBA" id="ARBA00022525"/>
    </source>
</evidence>
<dbReference type="InterPro" id="IPR020901">
    <property type="entry name" value="Prtase_inh_Kunz-CS"/>
</dbReference>
<dbReference type="OrthoDB" id="4473401at2759"/>
<dbReference type="AlphaFoldDB" id="A0A368FWU6"/>
<dbReference type="SUPFAM" id="SSF57362">
    <property type="entry name" value="BPTI-like"/>
    <property type="match status" value="1"/>
</dbReference>
<keyword evidence="5" id="KW-1015">Disulfide bond</keyword>
<dbReference type="STRING" id="29170.A0A368FWU6"/>
<accession>A0A368FWU6</accession>
<proteinExistence type="predicted"/>
<dbReference type="GO" id="GO:0004867">
    <property type="term" value="F:serine-type endopeptidase inhibitor activity"/>
    <property type="evidence" value="ECO:0007669"/>
    <property type="project" value="UniProtKB-KW"/>
</dbReference>
<keyword evidence="9" id="KW-1185">Reference proteome</keyword>
<evidence type="ECO:0000256" key="1">
    <source>
        <dbReference type="ARBA" id="ARBA00004613"/>
    </source>
</evidence>
<dbReference type="Gene3D" id="4.10.410.10">
    <property type="entry name" value="Pancreatic trypsin inhibitor Kunitz domain"/>
    <property type="match status" value="1"/>
</dbReference>
<name>A0A368FWU6_ANCCA</name>
<feature type="chain" id="PRO_5016826059" evidence="6">
    <location>
        <begin position="17"/>
        <end position="90"/>
    </location>
</feature>
<dbReference type="PANTHER" id="PTHR10083:SF381">
    <property type="entry name" value="BPTI_KUNITZ INHIBITOR DOMAIN-CONTAINING PROTEIN"/>
    <property type="match status" value="1"/>
</dbReference>
<gene>
    <name evidence="8" type="ORF">ANCCAN_18166</name>
</gene>
<reference evidence="8 9" key="1">
    <citation type="submission" date="2014-10" db="EMBL/GenBank/DDBJ databases">
        <title>Draft genome of the hookworm Ancylostoma caninum.</title>
        <authorList>
            <person name="Mitreva M."/>
        </authorList>
    </citation>
    <scope>NUCLEOTIDE SEQUENCE [LARGE SCALE GENOMIC DNA]</scope>
    <source>
        <strain evidence="8 9">Baltimore</strain>
    </source>
</reference>
<keyword evidence="4" id="KW-0722">Serine protease inhibitor</keyword>
<evidence type="ECO:0000256" key="5">
    <source>
        <dbReference type="ARBA" id="ARBA00023157"/>
    </source>
</evidence>
<evidence type="ECO:0000313" key="8">
    <source>
        <dbReference type="EMBL" id="RCN35958.1"/>
    </source>
</evidence>
<dbReference type="InterPro" id="IPR036880">
    <property type="entry name" value="Kunitz_BPTI_sf"/>
</dbReference>
<evidence type="ECO:0000256" key="4">
    <source>
        <dbReference type="ARBA" id="ARBA00022900"/>
    </source>
</evidence>
<organism evidence="8 9">
    <name type="scientific">Ancylostoma caninum</name>
    <name type="common">Dog hookworm</name>
    <dbReference type="NCBI Taxonomy" id="29170"/>
    <lineage>
        <taxon>Eukaryota</taxon>
        <taxon>Metazoa</taxon>
        <taxon>Ecdysozoa</taxon>
        <taxon>Nematoda</taxon>
        <taxon>Chromadorea</taxon>
        <taxon>Rhabditida</taxon>
        <taxon>Rhabditina</taxon>
        <taxon>Rhabditomorpha</taxon>
        <taxon>Strongyloidea</taxon>
        <taxon>Ancylostomatidae</taxon>
        <taxon>Ancylostomatinae</taxon>
        <taxon>Ancylostoma</taxon>
    </lineage>
</organism>
<feature type="signal peptide" evidence="6">
    <location>
        <begin position="1"/>
        <end position="16"/>
    </location>
</feature>
<dbReference type="PANTHER" id="PTHR10083">
    <property type="entry name" value="KUNITZ-TYPE PROTEASE INHIBITOR-RELATED"/>
    <property type="match status" value="1"/>
</dbReference>
<dbReference type="SMART" id="SM00131">
    <property type="entry name" value="KU"/>
    <property type="match status" value="1"/>
</dbReference>
<dbReference type="PROSITE" id="PS50279">
    <property type="entry name" value="BPTI_KUNITZ_2"/>
    <property type="match status" value="1"/>
</dbReference>
<keyword evidence="2" id="KW-0964">Secreted</keyword>
<dbReference type="EMBL" id="JOJR01000606">
    <property type="protein sequence ID" value="RCN35958.1"/>
    <property type="molecule type" value="Genomic_DNA"/>
</dbReference>
<dbReference type="InterPro" id="IPR050098">
    <property type="entry name" value="TFPI/VKTCI-like"/>
</dbReference>
<keyword evidence="3" id="KW-0646">Protease inhibitor</keyword>
<dbReference type="Pfam" id="PF00014">
    <property type="entry name" value="Kunitz_BPTI"/>
    <property type="match status" value="1"/>
</dbReference>
<dbReference type="Proteomes" id="UP000252519">
    <property type="component" value="Unassembled WGS sequence"/>
</dbReference>
<evidence type="ECO:0000313" key="9">
    <source>
        <dbReference type="Proteomes" id="UP000252519"/>
    </source>
</evidence>
<evidence type="ECO:0000256" key="6">
    <source>
        <dbReference type="SAM" id="SignalP"/>
    </source>
</evidence>
<protein>
    <submittedName>
        <fullName evidence="8">Kunitz/Bovine pancreatic trypsin inhibitor domain protein</fullName>
    </submittedName>
</protein>
<evidence type="ECO:0000259" key="7">
    <source>
        <dbReference type="PROSITE" id="PS50279"/>
    </source>
</evidence>
<dbReference type="InterPro" id="IPR002223">
    <property type="entry name" value="Kunitz_BPTI"/>
</dbReference>